<keyword evidence="4" id="KW-0862">Zinc</keyword>
<evidence type="ECO:0000256" key="3">
    <source>
        <dbReference type="ARBA" id="ARBA00022801"/>
    </source>
</evidence>
<dbReference type="PANTHER" id="PTHR35005">
    <property type="entry name" value="3-DEHYDRO-SCYLLO-INOSOSE HYDROLASE"/>
    <property type="match status" value="1"/>
</dbReference>
<dbReference type="RefSeq" id="WP_146529918.1">
    <property type="nucleotide sequence ID" value="NZ_SJPV01000011.1"/>
</dbReference>
<accession>A0A5C6DAS7</accession>
<keyword evidence="3 6" id="KW-0378">Hydrolase</keyword>
<name>A0A5C6DAS7_9BACT</name>
<dbReference type="EMBL" id="SJPV01000011">
    <property type="protein sequence ID" value="TWU32837.1"/>
    <property type="molecule type" value="Genomic_DNA"/>
</dbReference>
<dbReference type="InterPro" id="IPR003785">
    <property type="entry name" value="Creatininase/forma_Hydrolase"/>
</dbReference>
<dbReference type="InterPro" id="IPR024087">
    <property type="entry name" value="Creatininase-like_sf"/>
</dbReference>
<keyword evidence="2" id="KW-0479">Metal-binding</keyword>
<dbReference type="GO" id="GO:0046872">
    <property type="term" value="F:metal ion binding"/>
    <property type="evidence" value="ECO:0007669"/>
    <property type="project" value="UniProtKB-KW"/>
</dbReference>
<dbReference type="GO" id="GO:0009231">
    <property type="term" value="P:riboflavin biosynthetic process"/>
    <property type="evidence" value="ECO:0007669"/>
    <property type="project" value="TreeGrafter"/>
</dbReference>
<dbReference type="AlphaFoldDB" id="A0A5C6DAS7"/>
<dbReference type="GO" id="GO:0016811">
    <property type="term" value="F:hydrolase activity, acting on carbon-nitrogen (but not peptide) bonds, in linear amides"/>
    <property type="evidence" value="ECO:0007669"/>
    <property type="project" value="TreeGrafter"/>
</dbReference>
<proteinExistence type="inferred from homology"/>
<comment type="similarity">
    <text evidence="5">Belongs to the creatininase superfamily.</text>
</comment>
<evidence type="ECO:0000256" key="2">
    <source>
        <dbReference type="ARBA" id="ARBA00022723"/>
    </source>
</evidence>
<sequence>MRPWILAETNYANVSQVKYEVAVLPFGATEPHNLHLPYGTDTFEADAIATLACEAAWKQDAKVFMLPTLPYGTETNMAKCALAMNVNPSTIGLVIRDLVESLSRHGIKKVVLLNGHGGNEFKPLIRELMGQTSSHLFLCNWFRELTADVQPEIFDDPGDHAGEMETSLGLAYFGHLVRRNDDGSLAADEGSVKPARLRAIQRGWVNLSRPWHLLTTNTGCGNPHPASAQKGEMLMQVMVDRLSSFLVELAASELDETFPF</sequence>
<organism evidence="6 7">
    <name type="scientific">Novipirellula artificiosorum</name>
    <dbReference type="NCBI Taxonomy" id="2528016"/>
    <lineage>
        <taxon>Bacteria</taxon>
        <taxon>Pseudomonadati</taxon>
        <taxon>Planctomycetota</taxon>
        <taxon>Planctomycetia</taxon>
        <taxon>Pirellulales</taxon>
        <taxon>Pirellulaceae</taxon>
        <taxon>Novipirellula</taxon>
    </lineage>
</organism>
<comment type="caution">
    <text evidence="6">The sequence shown here is derived from an EMBL/GenBank/DDBJ whole genome shotgun (WGS) entry which is preliminary data.</text>
</comment>
<dbReference type="Gene3D" id="3.40.50.10310">
    <property type="entry name" value="Creatininase"/>
    <property type="match status" value="1"/>
</dbReference>
<dbReference type="PANTHER" id="PTHR35005:SF1">
    <property type="entry name" value="2-AMINO-5-FORMYLAMINO-6-RIBOSYLAMINOPYRIMIDIN-4(3H)-ONE 5'-MONOPHOSPHATE DEFORMYLASE"/>
    <property type="match status" value="1"/>
</dbReference>
<reference evidence="6 7" key="1">
    <citation type="submission" date="2019-02" db="EMBL/GenBank/DDBJ databases">
        <title>Deep-cultivation of Planctomycetes and their phenomic and genomic characterization uncovers novel biology.</title>
        <authorList>
            <person name="Wiegand S."/>
            <person name="Jogler M."/>
            <person name="Boedeker C."/>
            <person name="Pinto D."/>
            <person name="Vollmers J."/>
            <person name="Rivas-Marin E."/>
            <person name="Kohn T."/>
            <person name="Peeters S.H."/>
            <person name="Heuer A."/>
            <person name="Rast P."/>
            <person name="Oberbeckmann S."/>
            <person name="Bunk B."/>
            <person name="Jeske O."/>
            <person name="Meyerdierks A."/>
            <person name="Storesund J.E."/>
            <person name="Kallscheuer N."/>
            <person name="Luecker S."/>
            <person name="Lage O.M."/>
            <person name="Pohl T."/>
            <person name="Merkel B.J."/>
            <person name="Hornburger P."/>
            <person name="Mueller R.-W."/>
            <person name="Bruemmer F."/>
            <person name="Labrenz M."/>
            <person name="Spormann A.M."/>
            <person name="Op Den Camp H."/>
            <person name="Overmann J."/>
            <person name="Amann R."/>
            <person name="Jetten M.S.M."/>
            <person name="Mascher T."/>
            <person name="Medema M.H."/>
            <person name="Devos D.P."/>
            <person name="Kaster A.-K."/>
            <person name="Ovreas L."/>
            <person name="Rohde M."/>
            <person name="Galperin M.Y."/>
            <person name="Jogler C."/>
        </authorList>
    </citation>
    <scope>NUCLEOTIDE SEQUENCE [LARGE SCALE GENOMIC DNA]</scope>
    <source>
        <strain evidence="6 7">Poly41</strain>
    </source>
</reference>
<dbReference type="OrthoDB" id="9801445at2"/>
<comment type="cofactor">
    <cofactor evidence="1">
        <name>Zn(2+)</name>
        <dbReference type="ChEBI" id="CHEBI:29105"/>
    </cofactor>
</comment>
<evidence type="ECO:0000313" key="7">
    <source>
        <dbReference type="Proteomes" id="UP000319143"/>
    </source>
</evidence>
<gene>
    <name evidence="6" type="ORF">Poly41_52140</name>
</gene>
<dbReference type="Proteomes" id="UP000319143">
    <property type="component" value="Unassembled WGS sequence"/>
</dbReference>
<evidence type="ECO:0000313" key="6">
    <source>
        <dbReference type="EMBL" id="TWU32837.1"/>
    </source>
</evidence>
<evidence type="ECO:0000256" key="1">
    <source>
        <dbReference type="ARBA" id="ARBA00001947"/>
    </source>
</evidence>
<evidence type="ECO:0000256" key="4">
    <source>
        <dbReference type="ARBA" id="ARBA00022833"/>
    </source>
</evidence>
<protein>
    <submittedName>
        <fullName evidence="6">Creatinine amidohydrolase</fullName>
    </submittedName>
</protein>
<dbReference type="Pfam" id="PF02633">
    <property type="entry name" value="Creatininase"/>
    <property type="match status" value="1"/>
</dbReference>
<evidence type="ECO:0000256" key="5">
    <source>
        <dbReference type="ARBA" id="ARBA00024029"/>
    </source>
</evidence>
<dbReference type="SUPFAM" id="SSF102215">
    <property type="entry name" value="Creatininase"/>
    <property type="match status" value="1"/>
</dbReference>
<keyword evidence="7" id="KW-1185">Reference proteome</keyword>